<accession>A0A378KU14</accession>
<evidence type="ECO:0000313" key="4">
    <source>
        <dbReference type="Proteomes" id="UP000054639"/>
    </source>
</evidence>
<gene>
    <name evidence="3" type="primary">mreB_1</name>
    <name evidence="2" type="synonym">mreB</name>
    <name evidence="2" type="ORF">Lqua_3422</name>
    <name evidence="3" type="ORF">NCTC12376_00895</name>
</gene>
<keyword evidence="4" id="KW-1185">Reference proteome</keyword>
<dbReference type="EMBL" id="UGOW01000001">
    <property type="protein sequence ID" value="STY17101.1"/>
    <property type="molecule type" value="Genomic_DNA"/>
</dbReference>
<protein>
    <submittedName>
        <fullName evidence="3">Rod shape-determining protein MreB</fullName>
    </submittedName>
</protein>
<organism evidence="3 5">
    <name type="scientific">Legionella quateirensis</name>
    <dbReference type="NCBI Taxonomy" id="45072"/>
    <lineage>
        <taxon>Bacteria</taxon>
        <taxon>Pseudomonadati</taxon>
        <taxon>Pseudomonadota</taxon>
        <taxon>Gammaproteobacteria</taxon>
        <taxon>Legionellales</taxon>
        <taxon>Legionellaceae</taxon>
        <taxon>Legionella</taxon>
    </lineage>
</organism>
<evidence type="ECO:0000313" key="5">
    <source>
        <dbReference type="Proteomes" id="UP000254230"/>
    </source>
</evidence>
<dbReference type="OrthoDB" id="8565154at2"/>
<dbReference type="Proteomes" id="UP000054639">
    <property type="component" value="Unassembled WGS sequence"/>
</dbReference>
<name>A0A378KU14_9GAMM</name>
<evidence type="ECO:0000313" key="3">
    <source>
        <dbReference type="EMBL" id="STY17101.1"/>
    </source>
</evidence>
<feature type="chain" id="PRO_5016879648" evidence="1">
    <location>
        <begin position="18"/>
        <end position="502"/>
    </location>
</feature>
<dbReference type="Proteomes" id="UP000254230">
    <property type="component" value="Unassembled WGS sequence"/>
</dbReference>
<evidence type="ECO:0000313" key="2">
    <source>
        <dbReference type="EMBL" id="KTD42444.1"/>
    </source>
</evidence>
<dbReference type="STRING" id="45072.Lqua_3422"/>
<dbReference type="EMBL" id="LNYR01000049">
    <property type="protein sequence ID" value="KTD42444.1"/>
    <property type="molecule type" value="Genomic_DNA"/>
</dbReference>
<feature type="signal peptide" evidence="1">
    <location>
        <begin position="1"/>
        <end position="17"/>
    </location>
</feature>
<keyword evidence="1" id="KW-0732">Signal</keyword>
<dbReference type="RefSeq" id="WP_058475533.1">
    <property type="nucleotide sequence ID" value="NZ_CAAAIL010000012.1"/>
</dbReference>
<dbReference type="AlphaFoldDB" id="A0A378KU14"/>
<proteinExistence type="predicted"/>
<evidence type="ECO:0000256" key="1">
    <source>
        <dbReference type="SAM" id="SignalP"/>
    </source>
</evidence>
<sequence>MNTYFVGLMLVSSLAHAQCMVYMNEQPLESRMNDPLFLLLSKVSSCPVDIHELKKIVKEHGMKEQISMVANRGRNNPHQGSFSFFESVYGGLPTGDWIARGDLFLGYFTDLHDSEIILDQQPEPRKLLIEAIAWDKQKGLYNFYELRGIDHSSVRWFYRGDSEDAYKDNKWLYRDNPKDEHHFGNRMRCSACHNSGGPILKELSKPHNDWWTEHRPLILTPNIPDRAVKALIQEVSDAGLFADDVKAGMEKLARSRRMTRFQKKLSLQEQLRPLFCTNEINLESSTELSEHRVAIPSTFWLNPLLGQINLSVSYQDYQHVLRDFDMHFPETSLRDADHAWLTPVKGQVDIRMIRQLIHQNVINKHFAESVLMVDFMHPVFSSQRCDLLKLLPELGTGDWMPQFLNNLRKNSAQLKGAALLADYLESDVYTHQVFMDHIKQYSQDLSQLIVTAAGLRASYQYLIELRTLVLVSELSQNPMGQIMEPGFRVIFPVSRTFNEGYS</sequence>
<reference evidence="3 5" key="2">
    <citation type="submission" date="2018-06" db="EMBL/GenBank/DDBJ databases">
        <authorList>
            <consortium name="Pathogen Informatics"/>
            <person name="Doyle S."/>
        </authorList>
    </citation>
    <scope>NUCLEOTIDE SEQUENCE [LARGE SCALE GENOMIC DNA]</scope>
    <source>
        <strain evidence="3 5">NCTC12376</strain>
    </source>
</reference>
<reference evidence="2 4" key="1">
    <citation type="submission" date="2015-11" db="EMBL/GenBank/DDBJ databases">
        <title>Genomic analysis of 38 Legionella species identifies large and diverse effector repertoires.</title>
        <authorList>
            <person name="Burstein D."/>
            <person name="Amaro F."/>
            <person name="Zusman T."/>
            <person name="Lifshitz Z."/>
            <person name="Cohen O."/>
            <person name="Gilbert J.A."/>
            <person name="Pupko T."/>
            <person name="Shuman H.A."/>
            <person name="Segal G."/>
        </authorList>
    </citation>
    <scope>NUCLEOTIDE SEQUENCE [LARGE SCALE GENOMIC DNA]</scope>
    <source>
        <strain evidence="2 4">ATCC 49507</strain>
    </source>
</reference>